<dbReference type="PROSITE" id="PS51677">
    <property type="entry name" value="NODB"/>
    <property type="match status" value="1"/>
</dbReference>
<evidence type="ECO:0000313" key="5">
    <source>
        <dbReference type="Proteomes" id="UP000605259"/>
    </source>
</evidence>
<feature type="chain" id="PRO_5039314767" evidence="2">
    <location>
        <begin position="25"/>
        <end position="278"/>
    </location>
</feature>
<name>A0A917AVI3_9BACI</name>
<feature type="compositionally biased region" description="Basic residues" evidence="1">
    <location>
        <begin position="264"/>
        <end position="278"/>
    </location>
</feature>
<keyword evidence="2" id="KW-0732">Signal</keyword>
<dbReference type="InterPro" id="IPR002509">
    <property type="entry name" value="NODB_dom"/>
</dbReference>
<feature type="signal peptide" evidence="2">
    <location>
        <begin position="1"/>
        <end position="24"/>
    </location>
</feature>
<dbReference type="InterPro" id="IPR011330">
    <property type="entry name" value="Glyco_hydro/deAcase_b/a-brl"/>
</dbReference>
<dbReference type="PANTHER" id="PTHR10587">
    <property type="entry name" value="GLYCOSYL TRANSFERASE-RELATED"/>
    <property type="match status" value="1"/>
</dbReference>
<dbReference type="Proteomes" id="UP000605259">
    <property type="component" value="Unassembled WGS sequence"/>
</dbReference>
<dbReference type="EMBL" id="BMFK01000003">
    <property type="protein sequence ID" value="GGE78685.1"/>
    <property type="molecule type" value="Genomic_DNA"/>
</dbReference>
<keyword evidence="5" id="KW-1185">Reference proteome</keyword>
<feature type="domain" description="NodB homology" evidence="3">
    <location>
        <begin position="67"/>
        <end position="248"/>
    </location>
</feature>
<evidence type="ECO:0000256" key="2">
    <source>
        <dbReference type="SAM" id="SignalP"/>
    </source>
</evidence>
<dbReference type="PANTHER" id="PTHR10587:SF78">
    <property type="entry name" value="PEPTIDOGLYCAN-N-ACETYLMURAMIC ACID DEACETYLASE PDAA"/>
    <property type="match status" value="1"/>
</dbReference>
<evidence type="ECO:0000259" key="3">
    <source>
        <dbReference type="PROSITE" id="PS51677"/>
    </source>
</evidence>
<feature type="region of interest" description="Disordered" evidence="1">
    <location>
        <begin position="256"/>
        <end position="278"/>
    </location>
</feature>
<dbReference type="CDD" id="cd10948">
    <property type="entry name" value="CE4_BsPdaA_like"/>
    <property type="match status" value="1"/>
</dbReference>
<dbReference type="GO" id="GO:0016810">
    <property type="term" value="F:hydrolase activity, acting on carbon-nitrogen (but not peptide) bonds"/>
    <property type="evidence" value="ECO:0007669"/>
    <property type="project" value="InterPro"/>
</dbReference>
<evidence type="ECO:0000256" key="1">
    <source>
        <dbReference type="SAM" id="MobiDB-lite"/>
    </source>
</evidence>
<dbReference type="GO" id="GO:0005975">
    <property type="term" value="P:carbohydrate metabolic process"/>
    <property type="evidence" value="ECO:0007669"/>
    <property type="project" value="InterPro"/>
</dbReference>
<evidence type="ECO:0000313" key="4">
    <source>
        <dbReference type="EMBL" id="GGE78685.1"/>
    </source>
</evidence>
<dbReference type="Pfam" id="PF01522">
    <property type="entry name" value="Polysacc_deac_1"/>
    <property type="match status" value="1"/>
</dbReference>
<dbReference type="AlphaFoldDB" id="A0A917AVI3"/>
<comment type="caution">
    <text evidence="4">The sequence shown here is derived from an EMBL/GenBank/DDBJ whole genome shotgun (WGS) entry which is preliminary data.</text>
</comment>
<proteinExistence type="predicted"/>
<dbReference type="InterPro" id="IPR050248">
    <property type="entry name" value="Polysacc_deacetylase_ArnD"/>
</dbReference>
<dbReference type="GO" id="GO:0016020">
    <property type="term" value="C:membrane"/>
    <property type="evidence" value="ECO:0007669"/>
    <property type="project" value="TreeGrafter"/>
</dbReference>
<dbReference type="NCBIfam" id="TIGR02884">
    <property type="entry name" value="spore_pdaA"/>
    <property type="match status" value="1"/>
</dbReference>
<dbReference type="InterPro" id="IPR014235">
    <property type="entry name" value="Spore_PdaA"/>
</dbReference>
<organism evidence="4 5">
    <name type="scientific">Priestia taiwanensis</name>
    <dbReference type="NCBI Taxonomy" id="1347902"/>
    <lineage>
        <taxon>Bacteria</taxon>
        <taxon>Bacillati</taxon>
        <taxon>Bacillota</taxon>
        <taxon>Bacilli</taxon>
        <taxon>Bacillales</taxon>
        <taxon>Bacillaceae</taxon>
        <taxon>Priestia</taxon>
    </lineage>
</organism>
<gene>
    <name evidence="4" type="ORF">GCM10007140_30320</name>
</gene>
<protein>
    <submittedName>
        <fullName evidence="4">Delta-lactam-biosynthetic de-N-acetylase</fullName>
    </submittedName>
</protein>
<reference evidence="4" key="2">
    <citation type="submission" date="2020-09" db="EMBL/GenBank/DDBJ databases">
        <authorList>
            <person name="Sun Q."/>
            <person name="Zhou Y."/>
        </authorList>
    </citation>
    <scope>NUCLEOTIDE SEQUENCE</scope>
    <source>
        <strain evidence="4">CGMCC 1.12698</strain>
    </source>
</reference>
<sequence>MKKLLKVLCVSMIMFLLFPTVGYAHSNSAIHWGIPSAKEERVPYPGDPWHNLLTKYDGVYIGNTSKKEVYLTFDNGYENGFTPKILDVLKEKKVLATFFITGQFIKENPDLVKRMVDEGHIVGNHTWHHPNLTTVNNVRLEKELTLLKDEFKQLTGKDEMTYMRPPEGVFSERTLAVTKKLGYRHIMWSLAFLDWKVEEQHGWKYSYDNVMRKIHPGAVILLHTISSDNAHALGSIIDGVREKGYEFKSLDDLLKPEKKQEKKEKRKKKKGKRKKRNP</sequence>
<dbReference type="Gene3D" id="3.20.20.370">
    <property type="entry name" value="Glycoside hydrolase/deacetylase"/>
    <property type="match status" value="1"/>
</dbReference>
<accession>A0A917AVI3</accession>
<reference evidence="4" key="1">
    <citation type="journal article" date="2014" name="Int. J. Syst. Evol. Microbiol.">
        <title>Complete genome sequence of Corynebacterium casei LMG S-19264T (=DSM 44701T), isolated from a smear-ripened cheese.</title>
        <authorList>
            <consortium name="US DOE Joint Genome Institute (JGI-PGF)"/>
            <person name="Walter F."/>
            <person name="Albersmeier A."/>
            <person name="Kalinowski J."/>
            <person name="Ruckert C."/>
        </authorList>
    </citation>
    <scope>NUCLEOTIDE SEQUENCE</scope>
    <source>
        <strain evidence="4">CGMCC 1.12698</strain>
    </source>
</reference>
<dbReference type="SUPFAM" id="SSF88713">
    <property type="entry name" value="Glycoside hydrolase/deacetylase"/>
    <property type="match status" value="1"/>
</dbReference>
<dbReference type="RefSeq" id="WP_188389345.1">
    <property type="nucleotide sequence ID" value="NZ_BMFK01000003.1"/>
</dbReference>